<proteinExistence type="predicted"/>
<keyword evidence="4" id="KW-1185">Reference proteome</keyword>
<dbReference type="PANTHER" id="PTHR46401">
    <property type="entry name" value="GLYCOSYLTRANSFERASE WBBK-RELATED"/>
    <property type="match status" value="1"/>
</dbReference>
<dbReference type="GO" id="GO:0016757">
    <property type="term" value="F:glycosyltransferase activity"/>
    <property type="evidence" value="ECO:0007669"/>
    <property type="project" value="InterPro"/>
</dbReference>
<dbReference type="GO" id="GO:0009103">
    <property type="term" value="P:lipopolysaccharide biosynthetic process"/>
    <property type="evidence" value="ECO:0007669"/>
    <property type="project" value="TreeGrafter"/>
</dbReference>
<dbReference type="AlphaFoldDB" id="A0A1W2GCY8"/>
<dbReference type="Gene3D" id="3.40.50.2000">
    <property type="entry name" value="Glycogen Phosphorylase B"/>
    <property type="match status" value="2"/>
</dbReference>
<dbReference type="EMBL" id="FWYF01000002">
    <property type="protein sequence ID" value="SMD34374.1"/>
    <property type="molecule type" value="Genomic_DNA"/>
</dbReference>
<name>A0A1W2GCY8_REIFA</name>
<evidence type="ECO:0000259" key="2">
    <source>
        <dbReference type="Pfam" id="PF00534"/>
    </source>
</evidence>
<protein>
    <submittedName>
        <fullName evidence="3">Glycosyltransferase involved in cell wall bisynthesis</fullName>
    </submittedName>
</protein>
<evidence type="ECO:0000313" key="3">
    <source>
        <dbReference type="EMBL" id="SMD34374.1"/>
    </source>
</evidence>
<dbReference type="CDD" id="cd03809">
    <property type="entry name" value="GT4_MtfB-like"/>
    <property type="match status" value="1"/>
</dbReference>
<dbReference type="RefSeq" id="WP_084372656.1">
    <property type="nucleotide sequence ID" value="NZ_FWYF01000002.1"/>
</dbReference>
<evidence type="ECO:0000256" key="1">
    <source>
        <dbReference type="ARBA" id="ARBA00022679"/>
    </source>
</evidence>
<gene>
    <name evidence="3" type="ORF">SAMN04488029_1972</name>
</gene>
<evidence type="ECO:0000313" key="4">
    <source>
        <dbReference type="Proteomes" id="UP000192472"/>
    </source>
</evidence>
<dbReference type="STRING" id="692418.SAMN04488029_1972"/>
<dbReference type="PANTHER" id="PTHR46401:SF2">
    <property type="entry name" value="GLYCOSYLTRANSFERASE WBBK-RELATED"/>
    <property type="match status" value="1"/>
</dbReference>
<sequence>MKDQRIIIVIDARMINTSGIGRYLSSLIDSLQKKYDNLILLGKKQNIIEQPWFKKSTSIIEFSSNIYSIKEQFEFIMKIPTCDIFISPHYNIPILGWKMKKQLTFFPDVNHLALGGTLSLSKRWYAKLLYNLGAWRSDVIITISNFSKNEILKHLKVRPKKLVVAKCGTDVDKLKKLSEKNRISNQGLSNIIYILYVGNIKPHKNLHRALLAFEKVQKNNTELKFYIVGKRDGFITGDKDIFDLLECNPTLKDNVRFTGYINDMELVDYYKYSQALLFPSLYEGFGLPPLEAMALDCPVITSKVSSMPEICGNAAIYCNPYDVEDIAYQIKQVLVNETLKAELRRNGEQKVQEYTWERFNKNVLKEIEILLKT</sequence>
<dbReference type="Pfam" id="PF00534">
    <property type="entry name" value="Glycos_transf_1"/>
    <property type="match status" value="1"/>
</dbReference>
<dbReference type="InterPro" id="IPR001296">
    <property type="entry name" value="Glyco_trans_1"/>
</dbReference>
<organism evidence="3 4">
    <name type="scientific">Reichenbachiella faecimaris</name>
    <dbReference type="NCBI Taxonomy" id="692418"/>
    <lineage>
        <taxon>Bacteria</taxon>
        <taxon>Pseudomonadati</taxon>
        <taxon>Bacteroidota</taxon>
        <taxon>Cytophagia</taxon>
        <taxon>Cytophagales</taxon>
        <taxon>Reichenbachiellaceae</taxon>
        <taxon>Reichenbachiella</taxon>
    </lineage>
</organism>
<dbReference type="OrthoDB" id="9801609at2"/>
<feature type="domain" description="Glycosyl transferase family 1" evidence="2">
    <location>
        <begin position="191"/>
        <end position="349"/>
    </location>
</feature>
<accession>A0A1W2GCY8</accession>
<dbReference type="SUPFAM" id="SSF53756">
    <property type="entry name" value="UDP-Glycosyltransferase/glycogen phosphorylase"/>
    <property type="match status" value="1"/>
</dbReference>
<reference evidence="3 4" key="1">
    <citation type="submission" date="2017-04" db="EMBL/GenBank/DDBJ databases">
        <authorList>
            <person name="Afonso C.L."/>
            <person name="Miller P.J."/>
            <person name="Scott M.A."/>
            <person name="Spackman E."/>
            <person name="Goraichik I."/>
            <person name="Dimitrov K.M."/>
            <person name="Suarez D.L."/>
            <person name="Swayne D.E."/>
        </authorList>
    </citation>
    <scope>NUCLEOTIDE SEQUENCE [LARGE SCALE GENOMIC DNA]</scope>
    <source>
        <strain evidence="3 4">DSM 26133</strain>
    </source>
</reference>
<dbReference type="Proteomes" id="UP000192472">
    <property type="component" value="Unassembled WGS sequence"/>
</dbReference>
<keyword evidence="1 3" id="KW-0808">Transferase</keyword>